<evidence type="ECO:0000313" key="2">
    <source>
        <dbReference type="EMBL" id="AJA09718.1"/>
    </source>
</evidence>
<gene>
    <name evidence="2" type="ORF">SKP52_14165</name>
</gene>
<dbReference type="Proteomes" id="UP000030907">
    <property type="component" value="Chromosome"/>
</dbReference>
<protein>
    <recommendedName>
        <fullName evidence="1">DUF5983 domain-containing protein</fullName>
    </recommendedName>
</protein>
<reference evidence="2 3" key="1">
    <citation type="journal article" date="2015" name="Int. J. Syst. Evol. Microbiol.">
        <title>Description of Sphingopyxis fribergensis sp. nov. - a soil bacterium with the ability to degrade styrene and phenylacetic acid.</title>
        <authorList>
            <person name="Oelschlagel M."/>
            <person name="Ruckert C."/>
            <person name="Kalinowski J."/>
            <person name="Schmidt G."/>
            <person name="Schlomann M."/>
            <person name="Tischler D."/>
        </authorList>
    </citation>
    <scope>NUCLEOTIDE SEQUENCE [LARGE SCALE GENOMIC DNA]</scope>
    <source>
        <strain evidence="2 3">Kp5.2</strain>
    </source>
</reference>
<evidence type="ECO:0000259" key="1">
    <source>
        <dbReference type="Pfam" id="PF19419"/>
    </source>
</evidence>
<dbReference type="Pfam" id="PF19419">
    <property type="entry name" value="DUF5983"/>
    <property type="match status" value="1"/>
</dbReference>
<dbReference type="OrthoDB" id="7274689at2"/>
<evidence type="ECO:0000313" key="3">
    <source>
        <dbReference type="Proteomes" id="UP000030907"/>
    </source>
</evidence>
<dbReference type="KEGG" id="sphk:SKP52_14165"/>
<sequence>METGQYLVLSTAHIRCATGQILTAWADYPPHKQPLPVAPTQYGWFLHTMTPPPEAQRRLPKELPPILAFGRDNGCDYVLLDSDGPTEDLLPTFPW</sequence>
<keyword evidence="3" id="KW-1185">Reference proteome</keyword>
<name>A0A0A7PKJ5_9SPHN</name>
<dbReference type="RefSeq" id="WP_039575639.1">
    <property type="nucleotide sequence ID" value="NZ_CP009122.1"/>
</dbReference>
<dbReference type="EMBL" id="CP009122">
    <property type="protein sequence ID" value="AJA09718.1"/>
    <property type="molecule type" value="Genomic_DNA"/>
</dbReference>
<dbReference type="HOGENOM" id="CLU_171767_0_0_5"/>
<feature type="domain" description="DUF5983" evidence="1">
    <location>
        <begin position="6"/>
        <end position="95"/>
    </location>
</feature>
<dbReference type="AlphaFoldDB" id="A0A0A7PKJ5"/>
<accession>A0A0A7PKJ5</accession>
<organism evidence="2 3">
    <name type="scientific">Sphingopyxis fribergensis</name>
    <dbReference type="NCBI Taxonomy" id="1515612"/>
    <lineage>
        <taxon>Bacteria</taxon>
        <taxon>Pseudomonadati</taxon>
        <taxon>Pseudomonadota</taxon>
        <taxon>Alphaproteobacteria</taxon>
        <taxon>Sphingomonadales</taxon>
        <taxon>Sphingomonadaceae</taxon>
        <taxon>Sphingopyxis</taxon>
    </lineage>
</organism>
<dbReference type="InterPro" id="IPR046025">
    <property type="entry name" value="DUF5983"/>
</dbReference>
<proteinExistence type="predicted"/>